<keyword evidence="1" id="KW-0812">Transmembrane</keyword>
<feature type="transmembrane region" description="Helical" evidence="1">
    <location>
        <begin position="90"/>
        <end position="107"/>
    </location>
</feature>
<accession>A0ABU9B194</accession>
<comment type="caution">
    <text evidence="2">The sequence shown here is derived from an EMBL/GenBank/DDBJ whole genome shotgun (WGS) entry which is preliminary data.</text>
</comment>
<evidence type="ECO:0000313" key="3">
    <source>
        <dbReference type="Proteomes" id="UP001371305"/>
    </source>
</evidence>
<organism evidence="2 3">
    <name type="scientific">Luteolibacter soli</name>
    <dbReference type="NCBI Taxonomy" id="3135280"/>
    <lineage>
        <taxon>Bacteria</taxon>
        <taxon>Pseudomonadati</taxon>
        <taxon>Verrucomicrobiota</taxon>
        <taxon>Verrucomicrobiia</taxon>
        <taxon>Verrucomicrobiales</taxon>
        <taxon>Verrucomicrobiaceae</taxon>
        <taxon>Luteolibacter</taxon>
    </lineage>
</organism>
<sequence length="168" mass="18888">MDPVDIFGETLWQWIKRIFLYLSSMVLGGSLGEVIGSLSGIFRGKVPEIATLSRDFLQGPEWIIGSILSSMGIPLIALLCVFVITSWSPYWWWFTGVAMVSSLVIFDDSGAARWGVWLVIMITLAVAVQWLKFWHRNRWAAELAALGAENAVRRAYESSMADLDESKR</sequence>
<feature type="transmembrane region" description="Helical" evidence="1">
    <location>
        <begin position="114"/>
        <end position="131"/>
    </location>
</feature>
<keyword evidence="3" id="KW-1185">Reference proteome</keyword>
<reference evidence="2 3" key="1">
    <citation type="submission" date="2024-04" db="EMBL/GenBank/DDBJ databases">
        <title>Luteolibacter sp. isolated from soil.</title>
        <authorList>
            <person name="An J."/>
        </authorList>
    </citation>
    <scope>NUCLEOTIDE SEQUENCE [LARGE SCALE GENOMIC DNA]</scope>
    <source>
        <strain evidence="2 3">Y139</strain>
    </source>
</reference>
<gene>
    <name evidence="2" type="ORF">WKV53_23615</name>
</gene>
<proteinExistence type="predicted"/>
<name>A0ABU9B194_9BACT</name>
<dbReference type="EMBL" id="JBBUKT010000012">
    <property type="protein sequence ID" value="MEK7953523.1"/>
    <property type="molecule type" value="Genomic_DNA"/>
</dbReference>
<protein>
    <submittedName>
        <fullName evidence="2">Uncharacterized protein</fullName>
    </submittedName>
</protein>
<feature type="transmembrane region" description="Helical" evidence="1">
    <location>
        <begin position="62"/>
        <end position="84"/>
    </location>
</feature>
<feature type="transmembrane region" description="Helical" evidence="1">
    <location>
        <begin position="18"/>
        <end position="42"/>
    </location>
</feature>
<dbReference type="Proteomes" id="UP001371305">
    <property type="component" value="Unassembled WGS sequence"/>
</dbReference>
<keyword evidence="1" id="KW-1133">Transmembrane helix</keyword>
<evidence type="ECO:0000256" key="1">
    <source>
        <dbReference type="SAM" id="Phobius"/>
    </source>
</evidence>
<dbReference type="RefSeq" id="WP_341407290.1">
    <property type="nucleotide sequence ID" value="NZ_JBBUKT010000012.1"/>
</dbReference>
<evidence type="ECO:0000313" key="2">
    <source>
        <dbReference type="EMBL" id="MEK7953523.1"/>
    </source>
</evidence>
<keyword evidence="1" id="KW-0472">Membrane</keyword>